<feature type="region of interest" description="Disordered" evidence="1">
    <location>
        <begin position="1"/>
        <end position="49"/>
    </location>
</feature>
<reference evidence="2 3" key="1">
    <citation type="submission" date="2020-05" db="EMBL/GenBank/DDBJ databases">
        <title>WGS assembly of Panicum virgatum.</title>
        <authorList>
            <person name="Lovell J.T."/>
            <person name="Jenkins J."/>
            <person name="Shu S."/>
            <person name="Juenger T.E."/>
            <person name="Schmutz J."/>
        </authorList>
    </citation>
    <scope>NUCLEOTIDE SEQUENCE [LARGE SCALE GENOMIC DNA]</scope>
    <source>
        <strain evidence="3">cv. AP13</strain>
    </source>
</reference>
<feature type="compositionally biased region" description="Basic and acidic residues" evidence="1">
    <location>
        <begin position="33"/>
        <end position="48"/>
    </location>
</feature>
<feature type="region of interest" description="Disordered" evidence="1">
    <location>
        <begin position="111"/>
        <end position="140"/>
    </location>
</feature>
<comment type="caution">
    <text evidence="2">The sequence shown here is derived from an EMBL/GenBank/DDBJ whole genome shotgun (WGS) entry which is preliminary data.</text>
</comment>
<feature type="compositionally biased region" description="Low complexity" evidence="1">
    <location>
        <begin position="112"/>
        <end position="124"/>
    </location>
</feature>
<protein>
    <submittedName>
        <fullName evidence="2">Uncharacterized protein</fullName>
    </submittedName>
</protein>
<evidence type="ECO:0000313" key="2">
    <source>
        <dbReference type="EMBL" id="KAG2552948.1"/>
    </source>
</evidence>
<dbReference type="Proteomes" id="UP000823388">
    <property type="component" value="Chromosome 9K"/>
</dbReference>
<sequence>MASPIPPPAASGGGRDPSAAARPSPRDGGASPDRTERPPARAGSERRASFLRRRAGARALSVRCAVASHICQRPNRRDSDPPPSARFFLSFPFRRLRTPWLAGARAFRSIDRSPSSRPAFFASSGERGAGPSGSIRHRRR</sequence>
<evidence type="ECO:0000313" key="3">
    <source>
        <dbReference type="Proteomes" id="UP000823388"/>
    </source>
</evidence>
<gene>
    <name evidence="2" type="ORF">PVAP13_9KG492052</name>
</gene>
<accession>A0A8T0NVW9</accession>
<dbReference type="EMBL" id="CM029053">
    <property type="protein sequence ID" value="KAG2552948.1"/>
    <property type="molecule type" value="Genomic_DNA"/>
</dbReference>
<organism evidence="2 3">
    <name type="scientific">Panicum virgatum</name>
    <name type="common">Blackwell switchgrass</name>
    <dbReference type="NCBI Taxonomy" id="38727"/>
    <lineage>
        <taxon>Eukaryota</taxon>
        <taxon>Viridiplantae</taxon>
        <taxon>Streptophyta</taxon>
        <taxon>Embryophyta</taxon>
        <taxon>Tracheophyta</taxon>
        <taxon>Spermatophyta</taxon>
        <taxon>Magnoliopsida</taxon>
        <taxon>Liliopsida</taxon>
        <taxon>Poales</taxon>
        <taxon>Poaceae</taxon>
        <taxon>PACMAD clade</taxon>
        <taxon>Panicoideae</taxon>
        <taxon>Panicodae</taxon>
        <taxon>Paniceae</taxon>
        <taxon>Panicinae</taxon>
        <taxon>Panicum</taxon>
        <taxon>Panicum sect. Hiantes</taxon>
    </lineage>
</organism>
<proteinExistence type="predicted"/>
<dbReference type="AlphaFoldDB" id="A0A8T0NVW9"/>
<keyword evidence="3" id="KW-1185">Reference proteome</keyword>
<name>A0A8T0NVW9_PANVG</name>
<evidence type="ECO:0000256" key="1">
    <source>
        <dbReference type="SAM" id="MobiDB-lite"/>
    </source>
</evidence>